<keyword evidence="4" id="KW-1185">Reference proteome</keyword>
<keyword evidence="1" id="KW-0472">Membrane</keyword>
<evidence type="ECO:0000313" key="3">
    <source>
        <dbReference type="EMBL" id="EMF11350.1"/>
    </source>
</evidence>
<evidence type="ECO:0008006" key="5">
    <source>
        <dbReference type="Google" id="ProtNLM"/>
    </source>
</evidence>
<dbReference type="eggNOG" id="ENOG502STW6">
    <property type="taxonomic scope" value="Eukaryota"/>
</dbReference>
<dbReference type="GeneID" id="27906981"/>
<protein>
    <recommendedName>
        <fullName evidence="5">Wax synthase domain-containing protein</fullName>
    </recommendedName>
</protein>
<dbReference type="OrthoDB" id="72269at2759"/>
<evidence type="ECO:0000313" key="4">
    <source>
        <dbReference type="Proteomes" id="UP000016931"/>
    </source>
</evidence>
<proteinExistence type="predicted"/>
<feature type="transmembrane region" description="Helical" evidence="1">
    <location>
        <begin position="246"/>
        <end position="267"/>
    </location>
</feature>
<dbReference type="AlphaFoldDB" id="M3AX99"/>
<keyword evidence="1" id="KW-0812">Transmembrane</keyword>
<dbReference type="EMBL" id="KB456266">
    <property type="protein sequence ID" value="EMF11350.1"/>
    <property type="molecule type" value="Genomic_DNA"/>
</dbReference>
<feature type="chain" id="PRO_5004031535" description="Wax synthase domain-containing protein" evidence="2">
    <location>
        <begin position="25"/>
        <end position="388"/>
    </location>
</feature>
<gene>
    <name evidence="3" type="ORF">SEPMUDRAFT_68872</name>
</gene>
<evidence type="ECO:0000256" key="1">
    <source>
        <dbReference type="SAM" id="Phobius"/>
    </source>
</evidence>
<feature type="signal peptide" evidence="2">
    <location>
        <begin position="1"/>
        <end position="24"/>
    </location>
</feature>
<organism evidence="3 4">
    <name type="scientific">Sphaerulina musiva (strain SO2202)</name>
    <name type="common">Poplar stem canker fungus</name>
    <name type="synonym">Septoria musiva</name>
    <dbReference type="NCBI Taxonomy" id="692275"/>
    <lineage>
        <taxon>Eukaryota</taxon>
        <taxon>Fungi</taxon>
        <taxon>Dikarya</taxon>
        <taxon>Ascomycota</taxon>
        <taxon>Pezizomycotina</taxon>
        <taxon>Dothideomycetes</taxon>
        <taxon>Dothideomycetidae</taxon>
        <taxon>Mycosphaerellales</taxon>
        <taxon>Mycosphaerellaceae</taxon>
        <taxon>Sphaerulina</taxon>
    </lineage>
</organism>
<feature type="transmembrane region" description="Helical" evidence="1">
    <location>
        <begin position="172"/>
        <end position="191"/>
    </location>
</feature>
<accession>M3AX99</accession>
<reference evidence="3 4" key="1">
    <citation type="journal article" date="2012" name="PLoS Pathog.">
        <title>Diverse lifestyles and strategies of plant pathogenesis encoded in the genomes of eighteen Dothideomycetes fungi.</title>
        <authorList>
            <person name="Ohm R.A."/>
            <person name="Feau N."/>
            <person name="Henrissat B."/>
            <person name="Schoch C.L."/>
            <person name="Horwitz B.A."/>
            <person name="Barry K.W."/>
            <person name="Condon B.J."/>
            <person name="Copeland A.C."/>
            <person name="Dhillon B."/>
            <person name="Glaser F."/>
            <person name="Hesse C.N."/>
            <person name="Kosti I."/>
            <person name="LaButti K."/>
            <person name="Lindquist E.A."/>
            <person name="Lucas S."/>
            <person name="Salamov A.A."/>
            <person name="Bradshaw R.E."/>
            <person name="Ciuffetti L."/>
            <person name="Hamelin R.C."/>
            <person name="Kema G.H.J."/>
            <person name="Lawrence C."/>
            <person name="Scott J.A."/>
            <person name="Spatafora J.W."/>
            <person name="Turgeon B.G."/>
            <person name="de Wit P.J.G.M."/>
            <person name="Zhong S."/>
            <person name="Goodwin S.B."/>
            <person name="Grigoriev I.V."/>
        </authorList>
    </citation>
    <scope>NUCLEOTIDE SEQUENCE [LARGE SCALE GENOMIC DNA]</scope>
    <source>
        <strain evidence="3 4">SO2202</strain>
    </source>
</reference>
<sequence>MAFMRYLTVVPLAGLVVVAHLALQKQFEQNGLWSLDSIKVYKNRTLPNTNLPIKLPSTGSETLDNYFAFMTAFFWTSFDPRNVRAHLQGNHLLGTLSSIWIIQLLEAHGTMRTASAGMVFATYFLEVMGELLGIGLFTPIWCIVHLLLTAAPTTKANVKVTKLSASKSNMRALGYALLFGHVVPTLLMLQLDADGDGLSSKQFWTIARLFHPLFLLGTLQVFKPVFGGASTVSEPPERLLATRRKLYQFSILASGFFHVTSLGMLLAERMFTGWLREDVVSNLHIGTMFIPAPFWTGEKMTWETGVAVFLQWDYTCSSAAILLWATSQYLEASSSVGKSKGISLLETTGQALLHAVLAGPAAAAAFLLQERDTTLAAGFVESKYVKQQ</sequence>
<dbReference type="STRING" id="692275.M3AX99"/>
<dbReference type="HOGENOM" id="CLU_038717_0_0_1"/>
<dbReference type="RefSeq" id="XP_016759471.1">
    <property type="nucleotide sequence ID" value="XM_016909844.1"/>
</dbReference>
<name>M3AX99_SPHMS</name>
<keyword evidence="1" id="KW-1133">Transmembrane helix</keyword>
<keyword evidence="2" id="KW-0732">Signal</keyword>
<dbReference type="Proteomes" id="UP000016931">
    <property type="component" value="Unassembled WGS sequence"/>
</dbReference>
<dbReference type="OMA" id="DNYFAFM"/>
<feature type="transmembrane region" description="Helical" evidence="1">
    <location>
        <begin position="131"/>
        <end position="151"/>
    </location>
</feature>
<evidence type="ECO:0000256" key="2">
    <source>
        <dbReference type="SAM" id="SignalP"/>
    </source>
</evidence>